<evidence type="ECO:0000313" key="2">
    <source>
        <dbReference type="Proteomes" id="UP001164929"/>
    </source>
</evidence>
<keyword evidence="2" id="KW-1185">Reference proteome</keyword>
<dbReference type="EMBL" id="JAQIZT010000014">
    <property type="protein sequence ID" value="KAJ6972022.1"/>
    <property type="molecule type" value="Genomic_DNA"/>
</dbReference>
<dbReference type="Proteomes" id="UP001164929">
    <property type="component" value="Chromosome 14"/>
</dbReference>
<organism evidence="1 2">
    <name type="scientific">Populus alba x Populus x berolinensis</name>
    <dbReference type="NCBI Taxonomy" id="444605"/>
    <lineage>
        <taxon>Eukaryota</taxon>
        <taxon>Viridiplantae</taxon>
        <taxon>Streptophyta</taxon>
        <taxon>Embryophyta</taxon>
        <taxon>Tracheophyta</taxon>
        <taxon>Spermatophyta</taxon>
        <taxon>Magnoliopsida</taxon>
        <taxon>eudicotyledons</taxon>
        <taxon>Gunneridae</taxon>
        <taxon>Pentapetalae</taxon>
        <taxon>rosids</taxon>
        <taxon>fabids</taxon>
        <taxon>Malpighiales</taxon>
        <taxon>Salicaceae</taxon>
        <taxon>Saliceae</taxon>
        <taxon>Populus</taxon>
    </lineage>
</organism>
<comment type="caution">
    <text evidence="1">The sequence shown here is derived from an EMBL/GenBank/DDBJ whole genome shotgun (WGS) entry which is preliminary data.</text>
</comment>
<evidence type="ECO:0000313" key="1">
    <source>
        <dbReference type="EMBL" id="KAJ6972022.1"/>
    </source>
</evidence>
<sequence>MEKVITARRTFLTEIGTGMQDYYHLGHSIIIHLSDPYQEKGCKSNMHKNKKMNMHAILSIIFKEIYRKEIKLSASTDEKLH</sequence>
<reference evidence="1" key="1">
    <citation type="journal article" date="2023" name="Mol. Ecol. Resour.">
        <title>Chromosome-level genome assembly of a triploid poplar Populus alba 'Berolinensis'.</title>
        <authorList>
            <person name="Chen S."/>
            <person name="Yu Y."/>
            <person name="Wang X."/>
            <person name="Wang S."/>
            <person name="Zhang T."/>
            <person name="Zhou Y."/>
            <person name="He R."/>
            <person name="Meng N."/>
            <person name="Wang Y."/>
            <person name="Liu W."/>
            <person name="Liu Z."/>
            <person name="Liu J."/>
            <person name="Guo Q."/>
            <person name="Huang H."/>
            <person name="Sederoff R.R."/>
            <person name="Wang G."/>
            <person name="Qu G."/>
            <person name="Chen S."/>
        </authorList>
    </citation>
    <scope>NUCLEOTIDE SEQUENCE</scope>
    <source>
        <strain evidence="1">SC-2020</strain>
    </source>
</reference>
<dbReference type="AlphaFoldDB" id="A0AAD6PY33"/>
<protein>
    <submittedName>
        <fullName evidence="1">Uncharacterized protein</fullName>
    </submittedName>
</protein>
<proteinExistence type="predicted"/>
<name>A0AAD6PY33_9ROSI</name>
<accession>A0AAD6PY33</accession>
<gene>
    <name evidence="1" type="ORF">NC653_032554</name>
</gene>